<dbReference type="EMBL" id="QFOI01000008">
    <property type="protein sequence ID" value="PZP52283.1"/>
    <property type="molecule type" value="Genomic_DNA"/>
</dbReference>
<evidence type="ECO:0000256" key="1">
    <source>
        <dbReference type="HAMAP-Rule" id="MF_00226"/>
    </source>
</evidence>
<accession>A0A2W5FBF5</accession>
<reference evidence="3 4" key="1">
    <citation type="submission" date="2017-11" db="EMBL/GenBank/DDBJ databases">
        <title>Infants hospitalized years apart are colonized by the same room-sourced microbial strains.</title>
        <authorList>
            <person name="Brooks B."/>
            <person name="Olm M.R."/>
            <person name="Firek B.A."/>
            <person name="Baker R."/>
            <person name="Thomas B.C."/>
            <person name="Morowitz M.J."/>
            <person name="Banfield J.F."/>
        </authorList>
    </citation>
    <scope>NUCLEOTIDE SEQUENCE [LARGE SCALE GENOMIC DNA]</scope>
    <source>
        <strain evidence="3">S2_009_000_R2_76</strain>
    </source>
</reference>
<dbReference type="Gene3D" id="3.40.980.10">
    <property type="entry name" value="MoaB/Mog-like domain"/>
    <property type="match status" value="1"/>
</dbReference>
<dbReference type="SMART" id="SM00852">
    <property type="entry name" value="MoCF_biosynth"/>
    <property type="match status" value="1"/>
</dbReference>
<dbReference type="InterPro" id="IPR041424">
    <property type="entry name" value="CinA_KH"/>
</dbReference>
<dbReference type="InterPro" id="IPR036653">
    <property type="entry name" value="CinA-like_C"/>
</dbReference>
<dbReference type="CDD" id="cd00885">
    <property type="entry name" value="cinA"/>
    <property type="match status" value="1"/>
</dbReference>
<gene>
    <name evidence="3" type="ORF">DI598_01150</name>
</gene>
<name>A0A2W5FBF5_9SPHI</name>
<proteinExistence type="inferred from homology"/>
<comment type="similarity">
    <text evidence="1">Belongs to the CinA family.</text>
</comment>
<dbReference type="Proteomes" id="UP000249645">
    <property type="component" value="Unassembled WGS sequence"/>
</dbReference>
<evidence type="ECO:0000313" key="3">
    <source>
        <dbReference type="EMBL" id="PZP52283.1"/>
    </source>
</evidence>
<organism evidence="3 4">
    <name type="scientific">Pseudopedobacter saltans</name>
    <dbReference type="NCBI Taxonomy" id="151895"/>
    <lineage>
        <taxon>Bacteria</taxon>
        <taxon>Pseudomonadati</taxon>
        <taxon>Bacteroidota</taxon>
        <taxon>Sphingobacteriia</taxon>
        <taxon>Sphingobacteriales</taxon>
        <taxon>Sphingobacteriaceae</taxon>
        <taxon>Pseudopedobacter</taxon>
    </lineage>
</organism>
<dbReference type="Gene3D" id="3.90.950.20">
    <property type="entry name" value="CinA-like"/>
    <property type="match status" value="1"/>
</dbReference>
<dbReference type="Pfam" id="PF18146">
    <property type="entry name" value="CinA_KH"/>
    <property type="match status" value="1"/>
</dbReference>
<evidence type="ECO:0000259" key="2">
    <source>
        <dbReference type="SMART" id="SM00852"/>
    </source>
</evidence>
<sequence length="418" mass="45869">MKQVMASIITIGDELLIGQVIDTNSAFIAQQLNQIGIWSHRRIAVGDVWDEIWEALNQESAVSDIVLITGGLGPTTDDITKPLLCKYFQTELIENQDSLRNLKAIFKDREMPEKIFGQALLPASCIPVFNKRGTAFGMWFEKNETIFVSMPGVPFEMKGMITDYVIPELQKRFELPTIAYRTVLTAGKGESAINETIQDFEDALPSNIQLAYLPDLGKVRVRLTTSGADANETIEQLDQEFTKLKVLLEDITVSDNGDNMEEALGKILIEKQLTVGTAESCTAGNIAHVISSVPGSSRYLLGGIVSYSNEVKHNLLGVKEETLAQYGAVSEQTVKEMVKGCLDSIHADVAVAVSGILGPDGGTPEKPVGTVWVAVGNQENMATKCLHLRYNNRERNMQATTNAALNMLFRFVTGKQPL</sequence>
<dbReference type="SUPFAM" id="SSF142433">
    <property type="entry name" value="CinA-like"/>
    <property type="match status" value="1"/>
</dbReference>
<dbReference type="InterPro" id="IPR001453">
    <property type="entry name" value="MoaB/Mog_dom"/>
</dbReference>
<dbReference type="NCBIfam" id="TIGR00200">
    <property type="entry name" value="cinA_nterm"/>
    <property type="match status" value="1"/>
</dbReference>
<dbReference type="Pfam" id="PF00994">
    <property type="entry name" value="MoCF_biosynth"/>
    <property type="match status" value="1"/>
</dbReference>
<dbReference type="InterPro" id="IPR008135">
    <property type="entry name" value="Competence-induced_CinA"/>
</dbReference>
<dbReference type="SUPFAM" id="SSF53218">
    <property type="entry name" value="Molybdenum cofactor biosynthesis proteins"/>
    <property type="match status" value="1"/>
</dbReference>
<dbReference type="PANTHER" id="PTHR13939">
    <property type="entry name" value="NICOTINAMIDE-NUCLEOTIDE AMIDOHYDROLASE PNCC"/>
    <property type="match status" value="1"/>
</dbReference>
<feature type="domain" description="MoaB/Mog" evidence="2">
    <location>
        <begin position="7"/>
        <end position="172"/>
    </location>
</feature>
<dbReference type="HAMAP" id="MF_00226_B">
    <property type="entry name" value="CinA_B"/>
    <property type="match status" value="1"/>
</dbReference>
<dbReference type="InterPro" id="IPR050101">
    <property type="entry name" value="CinA"/>
</dbReference>
<protein>
    <recommendedName>
        <fullName evidence="1">CinA-like protein</fullName>
    </recommendedName>
</protein>
<dbReference type="PANTHER" id="PTHR13939:SF0">
    <property type="entry name" value="NMN AMIDOHYDROLASE-LIKE PROTEIN YFAY"/>
    <property type="match status" value="1"/>
</dbReference>
<dbReference type="Pfam" id="PF02464">
    <property type="entry name" value="CinA"/>
    <property type="match status" value="1"/>
</dbReference>
<dbReference type="NCBIfam" id="TIGR00199">
    <property type="entry name" value="PncC_domain"/>
    <property type="match status" value="1"/>
</dbReference>
<comment type="caution">
    <text evidence="3">The sequence shown here is derived from an EMBL/GenBank/DDBJ whole genome shotgun (WGS) entry which is preliminary data.</text>
</comment>
<evidence type="ECO:0000313" key="4">
    <source>
        <dbReference type="Proteomes" id="UP000249645"/>
    </source>
</evidence>
<dbReference type="AlphaFoldDB" id="A0A2W5FBF5"/>
<dbReference type="InterPro" id="IPR036425">
    <property type="entry name" value="MoaB/Mog-like_dom_sf"/>
</dbReference>
<dbReference type="PIRSF" id="PIRSF006728">
    <property type="entry name" value="CinA"/>
    <property type="match status" value="1"/>
</dbReference>
<dbReference type="InterPro" id="IPR008136">
    <property type="entry name" value="CinA_C"/>
</dbReference>